<comment type="caution">
    <text evidence="5">The sequence shown here is derived from an EMBL/GenBank/DDBJ whole genome shotgun (WGS) entry which is preliminary data.</text>
</comment>
<evidence type="ECO:0000313" key="6">
    <source>
        <dbReference type="Proteomes" id="UP000553648"/>
    </source>
</evidence>
<dbReference type="SUPFAM" id="SSF56672">
    <property type="entry name" value="DNA/RNA polymerases"/>
    <property type="match status" value="1"/>
</dbReference>
<dbReference type="InterPro" id="IPR051320">
    <property type="entry name" value="Viral_Replic_Matur_Polypro"/>
</dbReference>
<dbReference type="Proteomes" id="UP000553648">
    <property type="component" value="Unassembled WGS sequence"/>
</dbReference>
<keyword evidence="6" id="KW-1185">Reference proteome</keyword>
<gene>
    <name evidence="5" type="primary">Pol_5</name>
    <name evidence="5" type="ORF">SERLUN_R15855</name>
</gene>
<protein>
    <recommendedName>
        <fullName evidence="2">ribonuclease H</fullName>
        <ecNumber evidence="2">3.1.26.4</ecNumber>
    </recommendedName>
</protein>
<feature type="non-terminal residue" evidence="5">
    <location>
        <position position="1"/>
    </location>
</feature>
<name>A0A7L1DKL9_9PASS</name>
<dbReference type="PROSITE" id="PS50878">
    <property type="entry name" value="RT_POL"/>
    <property type="match status" value="1"/>
</dbReference>
<feature type="domain" description="Reverse transcriptase" evidence="4">
    <location>
        <begin position="1"/>
        <end position="67"/>
    </location>
</feature>
<evidence type="ECO:0000259" key="4">
    <source>
        <dbReference type="PROSITE" id="PS50878"/>
    </source>
</evidence>
<proteinExistence type="inferred from homology"/>
<dbReference type="PANTHER" id="PTHR33064">
    <property type="entry name" value="POL PROTEIN"/>
    <property type="match status" value="1"/>
</dbReference>
<dbReference type="OrthoDB" id="9950135at2759"/>
<dbReference type="EC" id="3.1.26.4" evidence="2"/>
<accession>A0A7L1DKL9</accession>
<comment type="similarity">
    <text evidence="1">Belongs to the beta type-B retroviral polymerase family. HERV class-II K(HML-2) pol subfamily.</text>
</comment>
<dbReference type="EMBL" id="VXBA01005363">
    <property type="protein sequence ID" value="NXM77315.1"/>
    <property type="molecule type" value="Genomic_DNA"/>
</dbReference>
<evidence type="ECO:0000256" key="1">
    <source>
        <dbReference type="ARBA" id="ARBA00010879"/>
    </source>
</evidence>
<organism evidence="5 6">
    <name type="scientific">Serilophus lunatus</name>
    <name type="common">silver-breasted broadbill</name>
    <dbReference type="NCBI Taxonomy" id="239386"/>
    <lineage>
        <taxon>Eukaryota</taxon>
        <taxon>Metazoa</taxon>
        <taxon>Chordata</taxon>
        <taxon>Craniata</taxon>
        <taxon>Vertebrata</taxon>
        <taxon>Euteleostomi</taxon>
        <taxon>Archelosauria</taxon>
        <taxon>Archosauria</taxon>
        <taxon>Dinosauria</taxon>
        <taxon>Saurischia</taxon>
        <taxon>Theropoda</taxon>
        <taxon>Coelurosauria</taxon>
        <taxon>Aves</taxon>
        <taxon>Neognathae</taxon>
        <taxon>Neoaves</taxon>
        <taxon>Telluraves</taxon>
        <taxon>Australaves</taxon>
        <taxon>Passeriformes</taxon>
        <taxon>Eurylaimidae</taxon>
        <taxon>Serilophus</taxon>
    </lineage>
</organism>
<dbReference type="Pfam" id="PF00078">
    <property type="entry name" value="RVT_1"/>
    <property type="match status" value="1"/>
</dbReference>
<feature type="region of interest" description="Disordered" evidence="3">
    <location>
        <begin position="78"/>
        <end position="98"/>
    </location>
</feature>
<dbReference type="GO" id="GO:0004523">
    <property type="term" value="F:RNA-DNA hybrid ribonuclease activity"/>
    <property type="evidence" value="ECO:0007669"/>
    <property type="project" value="UniProtKB-EC"/>
</dbReference>
<dbReference type="InterPro" id="IPR000477">
    <property type="entry name" value="RT_dom"/>
</dbReference>
<feature type="non-terminal residue" evidence="5">
    <location>
        <position position="98"/>
    </location>
</feature>
<evidence type="ECO:0000256" key="3">
    <source>
        <dbReference type="SAM" id="MobiDB-lite"/>
    </source>
</evidence>
<dbReference type="AlphaFoldDB" id="A0A7L1DKL9"/>
<dbReference type="Gene3D" id="3.30.70.270">
    <property type="match status" value="1"/>
</dbReference>
<evidence type="ECO:0000256" key="2">
    <source>
        <dbReference type="ARBA" id="ARBA00012180"/>
    </source>
</evidence>
<sequence length="98" mass="11487">LLQSFQRPEGILILQYVDDLLVSEETDEEVWAVTINLLNFLRERGLQVSRKKFQFVEQEVKYLGHWLSQGNRKLDPDRVNGVLSLPPPKTKQEVRKLL</sequence>
<reference evidence="5 6" key="1">
    <citation type="submission" date="2019-09" db="EMBL/GenBank/DDBJ databases">
        <title>Bird 10,000 Genomes (B10K) Project - Family phase.</title>
        <authorList>
            <person name="Zhang G."/>
        </authorList>
    </citation>
    <scope>NUCLEOTIDE SEQUENCE [LARGE SCALE GENOMIC DNA]</scope>
    <source>
        <strain evidence="5">B10K-DU-002-03</strain>
        <tissue evidence="5">Muscle</tissue>
    </source>
</reference>
<evidence type="ECO:0000313" key="5">
    <source>
        <dbReference type="EMBL" id="NXM77315.1"/>
    </source>
</evidence>
<dbReference type="InterPro" id="IPR043502">
    <property type="entry name" value="DNA/RNA_pol_sf"/>
</dbReference>
<dbReference type="PANTHER" id="PTHR33064:SF37">
    <property type="entry name" value="RIBONUCLEASE H"/>
    <property type="match status" value="1"/>
</dbReference>
<dbReference type="InterPro" id="IPR043128">
    <property type="entry name" value="Rev_trsase/Diguanyl_cyclase"/>
</dbReference>